<reference evidence="3" key="1">
    <citation type="submission" date="2016-04" db="EMBL/GenBank/DDBJ databases">
        <authorList>
            <person name="Strapagiel D."/>
            <person name="Borowka P."/>
            <person name="Marciniak B."/>
            <person name="Bakula Z."/>
            <person name="Van Ingen J."/>
            <person name="Safianowska A."/>
            <person name="Dziadek J."/>
            <person name="Jagielski T."/>
        </authorList>
    </citation>
    <scope>NUCLEOTIDE SEQUENCE [LARGE SCALE GENOMIC DNA]</scope>
    <source>
        <strain evidence="3">1010001458</strain>
    </source>
</reference>
<evidence type="ECO:0000256" key="1">
    <source>
        <dbReference type="SAM" id="MobiDB-lite"/>
    </source>
</evidence>
<dbReference type="AlphaFoldDB" id="A0A163WND9"/>
<evidence type="ECO:0000313" key="3">
    <source>
        <dbReference type="Proteomes" id="UP000077342"/>
    </source>
</evidence>
<name>A0A163WND9_9MYCO</name>
<accession>A0A163WND9</accession>
<keyword evidence="3" id="KW-1185">Reference proteome</keyword>
<feature type="compositionally biased region" description="Polar residues" evidence="1">
    <location>
        <begin position="47"/>
        <end position="57"/>
    </location>
</feature>
<dbReference type="Proteomes" id="UP000077342">
    <property type="component" value="Unassembled WGS sequence"/>
</dbReference>
<sequence length="71" mass="7447">MVRALLVDCADTGRISRLLGLPRLKELGVDDRSAARKGVGTQMVEGETSQSASSVSTHKIPAGTMTYGTPT</sequence>
<dbReference type="PATRIC" id="fig|1768.5.peg.1185"/>
<comment type="caution">
    <text evidence="2">The sequence shown here is derived from an EMBL/GenBank/DDBJ whole genome shotgun (WGS) entry which is preliminary data.</text>
</comment>
<gene>
    <name evidence="2" type="ORF">A4G28_26645</name>
</gene>
<evidence type="ECO:0000313" key="2">
    <source>
        <dbReference type="EMBL" id="KZS58512.1"/>
    </source>
</evidence>
<feature type="region of interest" description="Disordered" evidence="1">
    <location>
        <begin position="39"/>
        <end position="71"/>
    </location>
</feature>
<proteinExistence type="predicted"/>
<dbReference type="EMBL" id="LWCI01000148">
    <property type="protein sequence ID" value="KZS58512.1"/>
    <property type="molecule type" value="Genomic_DNA"/>
</dbReference>
<protein>
    <submittedName>
        <fullName evidence="2">Uncharacterized protein</fullName>
    </submittedName>
</protein>
<organism evidence="2 3">
    <name type="scientific">Mycobacterium ostraviense</name>
    <dbReference type="NCBI Taxonomy" id="2738409"/>
    <lineage>
        <taxon>Bacteria</taxon>
        <taxon>Bacillati</taxon>
        <taxon>Actinomycetota</taxon>
        <taxon>Actinomycetes</taxon>
        <taxon>Mycobacteriales</taxon>
        <taxon>Mycobacteriaceae</taxon>
        <taxon>Mycobacterium</taxon>
    </lineage>
</organism>